<dbReference type="GO" id="GO:0002020">
    <property type="term" value="F:protease binding"/>
    <property type="evidence" value="ECO:0007669"/>
    <property type="project" value="InterPro"/>
</dbReference>
<dbReference type="InterPro" id="IPR011029">
    <property type="entry name" value="DEATH-like_dom_sf"/>
</dbReference>
<dbReference type="CDD" id="cd01671">
    <property type="entry name" value="CARD"/>
    <property type="match status" value="1"/>
</dbReference>
<dbReference type="EMBL" id="AMQN01024063">
    <property type="status" value="NOT_ANNOTATED_CDS"/>
    <property type="molecule type" value="Genomic_DNA"/>
</dbReference>
<feature type="domain" description="CARD" evidence="1">
    <location>
        <begin position="3"/>
        <end position="85"/>
    </location>
</feature>
<reference evidence="2 4" key="2">
    <citation type="journal article" date="2013" name="Nature">
        <title>Insights into bilaterian evolution from three spiralian genomes.</title>
        <authorList>
            <person name="Simakov O."/>
            <person name="Marletaz F."/>
            <person name="Cho S.J."/>
            <person name="Edsinger-Gonzales E."/>
            <person name="Havlak P."/>
            <person name="Hellsten U."/>
            <person name="Kuo D.H."/>
            <person name="Larsson T."/>
            <person name="Lv J."/>
            <person name="Arendt D."/>
            <person name="Savage R."/>
            <person name="Osoegawa K."/>
            <person name="de Jong P."/>
            <person name="Grimwood J."/>
            <person name="Chapman J.A."/>
            <person name="Shapiro H."/>
            <person name="Aerts A."/>
            <person name="Otillar R.P."/>
            <person name="Terry A.Y."/>
            <person name="Boore J.L."/>
            <person name="Grigoriev I.V."/>
            <person name="Lindberg D.R."/>
            <person name="Seaver E.C."/>
            <person name="Weisblat D.A."/>
            <person name="Putnam N.H."/>
            <person name="Rokhsar D.S."/>
        </authorList>
    </citation>
    <scope>NUCLEOTIDE SEQUENCE</scope>
    <source>
        <strain evidence="2 4">I ESC-2004</strain>
    </source>
</reference>
<organism evidence="2">
    <name type="scientific">Capitella teleta</name>
    <name type="common">Polychaete worm</name>
    <dbReference type="NCBI Taxonomy" id="283909"/>
    <lineage>
        <taxon>Eukaryota</taxon>
        <taxon>Metazoa</taxon>
        <taxon>Spiralia</taxon>
        <taxon>Lophotrochozoa</taxon>
        <taxon>Annelida</taxon>
        <taxon>Polychaeta</taxon>
        <taxon>Sedentaria</taxon>
        <taxon>Scolecida</taxon>
        <taxon>Capitellidae</taxon>
        <taxon>Capitella</taxon>
    </lineage>
</organism>
<dbReference type="SUPFAM" id="SSF47986">
    <property type="entry name" value="DEATH domain"/>
    <property type="match status" value="1"/>
</dbReference>
<dbReference type="EnsemblMetazoa" id="CapteT192254">
    <property type="protein sequence ID" value="CapteP192254"/>
    <property type="gene ID" value="CapteG192254"/>
</dbReference>
<dbReference type="Gene3D" id="1.10.533.10">
    <property type="entry name" value="Death Domain, Fas"/>
    <property type="match status" value="1"/>
</dbReference>
<dbReference type="PANTHER" id="PTHR15034:SF5">
    <property type="entry name" value="DEATH DOMAIN-CONTAINING PROTEIN CRADD"/>
    <property type="match status" value="1"/>
</dbReference>
<dbReference type="AlphaFoldDB" id="R7UDV4"/>
<proteinExistence type="predicted"/>
<dbReference type="PROSITE" id="PS50209">
    <property type="entry name" value="CARD"/>
    <property type="match status" value="1"/>
</dbReference>
<gene>
    <name evidence="2" type="ORF">CAPTEDRAFT_192254</name>
</gene>
<reference evidence="4" key="1">
    <citation type="submission" date="2012-12" db="EMBL/GenBank/DDBJ databases">
        <authorList>
            <person name="Hellsten U."/>
            <person name="Grimwood J."/>
            <person name="Chapman J.A."/>
            <person name="Shapiro H."/>
            <person name="Aerts A."/>
            <person name="Otillar R.P."/>
            <person name="Terry A.Y."/>
            <person name="Boore J.L."/>
            <person name="Simakov O."/>
            <person name="Marletaz F."/>
            <person name="Cho S.-J."/>
            <person name="Edsinger-Gonzales E."/>
            <person name="Havlak P."/>
            <person name="Kuo D.-H."/>
            <person name="Larsson T."/>
            <person name="Lv J."/>
            <person name="Arendt D."/>
            <person name="Savage R."/>
            <person name="Osoegawa K."/>
            <person name="de Jong P."/>
            <person name="Lindberg D.R."/>
            <person name="Seaver E.C."/>
            <person name="Weisblat D.A."/>
            <person name="Putnam N.H."/>
            <person name="Grigoriev I.V."/>
            <person name="Rokhsar D.S."/>
        </authorList>
    </citation>
    <scope>NUCLEOTIDE SEQUENCE</scope>
    <source>
        <strain evidence="4">I ESC-2004</strain>
    </source>
</reference>
<name>R7UDV4_CAPTE</name>
<keyword evidence="4" id="KW-1185">Reference proteome</keyword>
<sequence length="125" mass="14625">MTLSQEHQIILDKYRVELVNSIDMNGLWSHLRSLKVITKADEERLKAQGTRLQQKEAFLDHLFRRPDKDYDSFCQCLQLTNQEHIVEEYLCPSADKGLAGSVNVRPKLTMNQEEWKGFLYRAGQK</sequence>
<evidence type="ECO:0000313" key="2">
    <source>
        <dbReference type="EMBL" id="ELU04291.1"/>
    </source>
</evidence>
<dbReference type="Pfam" id="PF00619">
    <property type="entry name" value="CARD"/>
    <property type="match status" value="1"/>
</dbReference>
<evidence type="ECO:0000313" key="4">
    <source>
        <dbReference type="Proteomes" id="UP000014760"/>
    </source>
</evidence>
<dbReference type="InterPro" id="IPR037939">
    <property type="entry name" value="CRADD"/>
</dbReference>
<dbReference type="InterPro" id="IPR001315">
    <property type="entry name" value="CARD"/>
</dbReference>
<dbReference type="HOGENOM" id="CLU_109084_1_0_1"/>
<protein>
    <recommendedName>
        <fullName evidence="1">CARD domain-containing protein</fullName>
    </recommendedName>
</protein>
<evidence type="ECO:0000313" key="3">
    <source>
        <dbReference type="EnsemblMetazoa" id="CapteP192254"/>
    </source>
</evidence>
<reference evidence="3" key="3">
    <citation type="submission" date="2015-06" db="UniProtKB">
        <authorList>
            <consortium name="EnsemblMetazoa"/>
        </authorList>
    </citation>
    <scope>IDENTIFICATION</scope>
</reference>
<dbReference type="Proteomes" id="UP000014760">
    <property type="component" value="Unassembled WGS sequence"/>
</dbReference>
<dbReference type="PANTHER" id="PTHR15034">
    <property type="entry name" value="DEATH DOMAIN-CONTAINING PROTEIN CRADD"/>
    <property type="match status" value="1"/>
</dbReference>
<dbReference type="EMBL" id="KB302462">
    <property type="protein sequence ID" value="ELU04291.1"/>
    <property type="molecule type" value="Genomic_DNA"/>
</dbReference>
<dbReference type="GO" id="GO:0070513">
    <property type="term" value="F:death domain binding"/>
    <property type="evidence" value="ECO:0007669"/>
    <property type="project" value="InterPro"/>
</dbReference>
<evidence type="ECO:0000259" key="1">
    <source>
        <dbReference type="PROSITE" id="PS50209"/>
    </source>
</evidence>
<accession>R7UDV4</accession>
<dbReference type="GO" id="GO:0042981">
    <property type="term" value="P:regulation of apoptotic process"/>
    <property type="evidence" value="ECO:0007669"/>
    <property type="project" value="InterPro"/>
</dbReference>
<dbReference type="OrthoDB" id="10004338at2759"/>